<keyword evidence="1" id="KW-0812">Transmembrane</keyword>
<keyword evidence="1" id="KW-0472">Membrane</keyword>
<dbReference type="Proteomes" id="UP000279446">
    <property type="component" value="Unassembled WGS sequence"/>
</dbReference>
<evidence type="ECO:0000313" key="3">
    <source>
        <dbReference type="Proteomes" id="UP000279446"/>
    </source>
</evidence>
<dbReference type="AlphaFoldDB" id="A0A3S1KA66"/>
<feature type="transmembrane region" description="Helical" evidence="1">
    <location>
        <begin position="77"/>
        <end position="96"/>
    </location>
</feature>
<evidence type="ECO:0000313" key="2">
    <source>
        <dbReference type="EMBL" id="RUT47465.1"/>
    </source>
</evidence>
<protein>
    <submittedName>
        <fullName evidence="2">Uncharacterized protein</fullName>
    </submittedName>
</protein>
<dbReference type="EMBL" id="RZNY01000004">
    <property type="protein sequence ID" value="RUT47465.1"/>
    <property type="molecule type" value="Genomic_DNA"/>
</dbReference>
<accession>A0A3S1KA66</accession>
<gene>
    <name evidence="2" type="ORF">EJP82_07105</name>
</gene>
<feature type="transmembrane region" description="Helical" evidence="1">
    <location>
        <begin position="52"/>
        <end position="70"/>
    </location>
</feature>
<keyword evidence="1" id="KW-1133">Transmembrane helix</keyword>
<evidence type="ECO:0000256" key="1">
    <source>
        <dbReference type="SAM" id="Phobius"/>
    </source>
</evidence>
<dbReference type="RefSeq" id="WP_127191343.1">
    <property type="nucleotide sequence ID" value="NZ_RZNY01000004.1"/>
</dbReference>
<proteinExistence type="predicted"/>
<reference evidence="2 3" key="1">
    <citation type="submission" date="2018-12" db="EMBL/GenBank/DDBJ databases">
        <authorList>
            <person name="Sun L."/>
            <person name="Chen Z."/>
        </authorList>
    </citation>
    <scope>NUCLEOTIDE SEQUENCE [LARGE SCALE GENOMIC DNA]</scope>
    <source>
        <strain evidence="2 3">DSM 15890</strain>
    </source>
</reference>
<sequence>MKKGYFYIAAILVALLLLPFHHLGYSLGDSIFKAVGLSPWTKINNTGFHLPAIIGIILLIVGTSGTVKFYKPKYPKILRRIIIGCCVFFIVVPYVSEGTMYLLKHNSNEIDSIDVADLKCRYKTDEGNSVIADCTFELYNYGKAEKISLKPVLNNEFKQFEFQSNTLSLDTHSKLNMSMQFNGIQKDESVVVSGSLGEVYLDLEIIE</sequence>
<keyword evidence="3" id="KW-1185">Reference proteome</keyword>
<comment type="caution">
    <text evidence="2">The sequence shown here is derived from an EMBL/GenBank/DDBJ whole genome shotgun (WGS) entry which is preliminary data.</text>
</comment>
<organism evidence="2 3">
    <name type="scientific">Paenibacillus anaericanus</name>
    <dbReference type="NCBI Taxonomy" id="170367"/>
    <lineage>
        <taxon>Bacteria</taxon>
        <taxon>Bacillati</taxon>
        <taxon>Bacillota</taxon>
        <taxon>Bacilli</taxon>
        <taxon>Bacillales</taxon>
        <taxon>Paenibacillaceae</taxon>
        <taxon>Paenibacillus</taxon>
    </lineage>
</organism>
<name>A0A3S1KA66_9BACL</name>
<dbReference type="OrthoDB" id="2654737at2"/>